<evidence type="ECO:0000313" key="3">
    <source>
        <dbReference type="Proteomes" id="UP001066276"/>
    </source>
</evidence>
<organism evidence="2 3">
    <name type="scientific">Pleurodeles waltl</name>
    <name type="common">Iberian ribbed newt</name>
    <dbReference type="NCBI Taxonomy" id="8319"/>
    <lineage>
        <taxon>Eukaryota</taxon>
        <taxon>Metazoa</taxon>
        <taxon>Chordata</taxon>
        <taxon>Craniata</taxon>
        <taxon>Vertebrata</taxon>
        <taxon>Euteleostomi</taxon>
        <taxon>Amphibia</taxon>
        <taxon>Batrachia</taxon>
        <taxon>Caudata</taxon>
        <taxon>Salamandroidea</taxon>
        <taxon>Salamandridae</taxon>
        <taxon>Pleurodelinae</taxon>
        <taxon>Pleurodeles</taxon>
    </lineage>
</organism>
<name>A0AAV7V9R0_PLEWA</name>
<evidence type="ECO:0000313" key="2">
    <source>
        <dbReference type="EMBL" id="KAJ1198082.1"/>
    </source>
</evidence>
<sequence>MGSHRFSTIMAAIQELRGSVSPQEPKLDMVTVKVNLLRATFGNISQKVMVDETHIEGLLSTTKHPEERICSLTTQSLEMAAKLEDQVGRSWRNKVRVVGIPEGMEGPRADLFVDGLVLNKLKAKKLSNFFSEERAHRMPGPTPKPGDSPNMICYRILNYFRDHNAILQAPRSHGDLQLDNTVIISRLHPAGLGTTEILQGSQESTMGQGGIRWQDNAFCVTGRCGNGYRAGEWSARNIELRGGPSQQKLMEPSKPRRVGDTGKSSSD</sequence>
<dbReference type="AlphaFoldDB" id="A0AAV7V9R0"/>
<comment type="caution">
    <text evidence="2">The sequence shown here is derived from an EMBL/GenBank/DDBJ whole genome shotgun (WGS) entry which is preliminary data.</text>
</comment>
<proteinExistence type="predicted"/>
<feature type="region of interest" description="Disordered" evidence="1">
    <location>
        <begin position="241"/>
        <end position="267"/>
    </location>
</feature>
<protein>
    <submittedName>
        <fullName evidence="2">Uncharacterized protein</fullName>
    </submittedName>
</protein>
<accession>A0AAV7V9R0</accession>
<feature type="compositionally biased region" description="Basic and acidic residues" evidence="1">
    <location>
        <begin position="251"/>
        <end position="267"/>
    </location>
</feature>
<dbReference type="Proteomes" id="UP001066276">
    <property type="component" value="Chromosome 2_1"/>
</dbReference>
<dbReference type="EMBL" id="JANPWB010000003">
    <property type="protein sequence ID" value="KAJ1198082.1"/>
    <property type="molecule type" value="Genomic_DNA"/>
</dbReference>
<evidence type="ECO:0000256" key="1">
    <source>
        <dbReference type="SAM" id="MobiDB-lite"/>
    </source>
</evidence>
<keyword evidence="3" id="KW-1185">Reference proteome</keyword>
<reference evidence="2" key="1">
    <citation type="journal article" date="2022" name="bioRxiv">
        <title>Sequencing and chromosome-scale assembly of the giantPleurodeles waltlgenome.</title>
        <authorList>
            <person name="Brown T."/>
            <person name="Elewa A."/>
            <person name="Iarovenko S."/>
            <person name="Subramanian E."/>
            <person name="Araus A.J."/>
            <person name="Petzold A."/>
            <person name="Susuki M."/>
            <person name="Suzuki K.-i.T."/>
            <person name="Hayashi T."/>
            <person name="Toyoda A."/>
            <person name="Oliveira C."/>
            <person name="Osipova E."/>
            <person name="Leigh N.D."/>
            <person name="Simon A."/>
            <person name="Yun M.H."/>
        </authorList>
    </citation>
    <scope>NUCLEOTIDE SEQUENCE</scope>
    <source>
        <strain evidence="2">20211129_DDA</strain>
        <tissue evidence="2">Liver</tissue>
    </source>
</reference>
<dbReference type="Gene3D" id="3.30.70.1820">
    <property type="entry name" value="L1 transposable element, RRM domain"/>
    <property type="match status" value="1"/>
</dbReference>
<gene>
    <name evidence="2" type="ORF">NDU88_001926</name>
</gene>